<evidence type="ECO:0000313" key="9">
    <source>
        <dbReference type="EMBL" id="KAK3933608.1"/>
    </source>
</evidence>
<dbReference type="InterPro" id="IPR011545">
    <property type="entry name" value="DEAD/DEAH_box_helicase_dom"/>
</dbReference>
<dbReference type="GO" id="GO:0005524">
    <property type="term" value="F:ATP binding"/>
    <property type="evidence" value="ECO:0007669"/>
    <property type="project" value="UniProtKB-KW"/>
</dbReference>
<dbReference type="GO" id="GO:0009378">
    <property type="term" value="F:four-way junction helicase activity"/>
    <property type="evidence" value="ECO:0007669"/>
    <property type="project" value="TreeGrafter"/>
</dbReference>
<dbReference type="EC" id="5.6.2.4" evidence="5"/>
<dbReference type="PROSITE" id="PS51194">
    <property type="entry name" value="HELICASE_CTER"/>
    <property type="match status" value="1"/>
</dbReference>
<evidence type="ECO:0000256" key="1">
    <source>
        <dbReference type="ARBA" id="ARBA00005446"/>
    </source>
</evidence>
<gene>
    <name evidence="9" type="ORF">QBC46DRAFT_432407</name>
</gene>
<dbReference type="GO" id="GO:0005737">
    <property type="term" value="C:cytoplasm"/>
    <property type="evidence" value="ECO:0007669"/>
    <property type="project" value="TreeGrafter"/>
</dbReference>
<keyword evidence="3" id="KW-0067">ATP-binding</keyword>
<protein>
    <recommendedName>
        <fullName evidence="5">DNA 3'-5' helicase</fullName>
        <ecNumber evidence="5">5.6.2.4</ecNumber>
    </recommendedName>
</protein>
<evidence type="ECO:0000256" key="2">
    <source>
        <dbReference type="ARBA" id="ARBA00022741"/>
    </source>
</evidence>
<feature type="domain" description="Helicase C-terminal" evidence="8">
    <location>
        <begin position="572"/>
        <end position="726"/>
    </location>
</feature>
<proteinExistence type="inferred from homology"/>
<evidence type="ECO:0000256" key="4">
    <source>
        <dbReference type="ARBA" id="ARBA00034617"/>
    </source>
</evidence>
<dbReference type="SMART" id="SM00487">
    <property type="entry name" value="DEXDc"/>
    <property type="match status" value="1"/>
</dbReference>
<dbReference type="PANTHER" id="PTHR13710">
    <property type="entry name" value="DNA HELICASE RECQ FAMILY MEMBER"/>
    <property type="match status" value="1"/>
</dbReference>
<keyword evidence="10" id="KW-1185">Reference proteome</keyword>
<dbReference type="Pfam" id="PF00271">
    <property type="entry name" value="Helicase_C"/>
    <property type="match status" value="1"/>
</dbReference>
<dbReference type="AlphaFoldDB" id="A0AAN6MWL4"/>
<dbReference type="GO" id="GO:0043138">
    <property type="term" value="F:3'-5' DNA helicase activity"/>
    <property type="evidence" value="ECO:0007669"/>
    <property type="project" value="UniProtKB-EC"/>
</dbReference>
<evidence type="ECO:0000256" key="3">
    <source>
        <dbReference type="ARBA" id="ARBA00022840"/>
    </source>
</evidence>
<comment type="similarity">
    <text evidence="1">Belongs to the helicase family. RecQ subfamily.</text>
</comment>
<dbReference type="SUPFAM" id="SSF52540">
    <property type="entry name" value="P-loop containing nucleoside triphosphate hydrolases"/>
    <property type="match status" value="1"/>
</dbReference>
<dbReference type="PROSITE" id="PS51192">
    <property type="entry name" value="HELICASE_ATP_BIND_1"/>
    <property type="match status" value="1"/>
</dbReference>
<evidence type="ECO:0000256" key="5">
    <source>
        <dbReference type="ARBA" id="ARBA00034808"/>
    </source>
</evidence>
<sequence length="816" mass="92327">MSQLADMLHGLVGEAKAQMGQLLMVEDIEVDQWPAIPWTKIEDDYSEDRIGYSFLKDERNGWVSQGTGWVMQQMIRQPAKQAEWLCSDRTSANPFKPGAVRRYEQLFEAFRERLLMVMHMVGGQPARAPEIIGIRHSNTANGGLRNIFAHQGMMCFVTMYHKNYQSSEQVKVIHRYLPREVVEGIVTGGDQVSAFLWDDEVVRNERAKERDEEEGDEAENERGEGGGEASEEGINEEGFQQWIRARKWTSDRMRRIMQQHSARFVGCNIGVSAWRQIAVGISNRYLNKAFKASEREGFEDEEDEDGVEDSIWDLQAGHGTHVAGMVYARELEQGVYGTAARRDQFRAVSRQWHRFLGFGAEDANGHWQTQAKRKKSVFEGMREEARFRRFARLQQVDIEGQLRQMMGKDVRFRGIQKQVMQAIVRCESPIVQVTGTGGGKSVSFMLPAYCSPEGVTIVVVPLVALWEDLHRRCRESGIESRIWHSQEANRAATIIFVTPESAVTKGFRLFVNRLQGRQQLDRIVVDECYTPQMREVGSVIQESGVPAVFLTATLAPQDEGEFYRRMGLAAGRVRMFRARTTRGNIRYRVITVDDVEAREAAIQDVVMAGLRQDEKGKVIVYSGLVEQAEQLGALLSCPLNEKRVIVATNALGLGIDIPDVRLVVHAGVPRRLRDYAQESGRGGRDGLESEAVVVRVVGEGERKEEKENQVYDEGIQEFVAGLVCRRVVLDRVMDGWNERVGCEEGEVACDICKEQVGGEAEDELRVGEGESAGEEVEVTRLYLQGRAGAMREEEARRTKVMREAEEVEDFRQMMVS</sequence>
<dbReference type="Gene3D" id="3.40.50.300">
    <property type="entry name" value="P-loop containing nucleotide triphosphate hydrolases"/>
    <property type="match status" value="2"/>
</dbReference>
<comment type="caution">
    <text evidence="9">The sequence shown here is derived from an EMBL/GenBank/DDBJ whole genome shotgun (WGS) entry which is preliminary data.</text>
</comment>
<dbReference type="InterPro" id="IPR014001">
    <property type="entry name" value="Helicase_ATP-bd"/>
</dbReference>
<name>A0AAN6MWL4_9PEZI</name>
<dbReference type="PANTHER" id="PTHR13710:SF154">
    <property type="entry name" value="RECQ HELICASE, PUTATIVE (AFU_ORTHOLOGUE AFUA_6G14720)-RELATED"/>
    <property type="match status" value="1"/>
</dbReference>
<evidence type="ECO:0000259" key="8">
    <source>
        <dbReference type="PROSITE" id="PS51194"/>
    </source>
</evidence>
<dbReference type="Proteomes" id="UP001303473">
    <property type="component" value="Unassembled WGS sequence"/>
</dbReference>
<dbReference type="GO" id="GO:0000724">
    <property type="term" value="P:double-strand break repair via homologous recombination"/>
    <property type="evidence" value="ECO:0007669"/>
    <property type="project" value="TreeGrafter"/>
</dbReference>
<evidence type="ECO:0000259" key="7">
    <source>
        <dbReference type="PROSITE" id="PS51192"/>
    </source>
</evidence>
<evidence type="ECO:0000313" key="10">
    <source>
        <dbReference type="Proteomes" id="UP001303473"/>
    </source>
</evidence>
<accession>A0AAN6MWL4</accession>
<dbReference type="GO" id="GO:0016787">
    <property type="term" value="F:hydrolase activity"/>
    <property type="evidence" value="ECO:0007669"/>
    <property type="project" value="UniProtKB-KW"/>
</dbReference>
<dbReference type="GO" id="GO:0003676">
    <property type="term" value="F:nucleic acid binding"/>
    <property type="evidence" value="ECO:0007669"/>
    <property type="project" value="InterPro"/>
</dbReference>
<feature type="region of interest" description="Disordered" evidence="6">
    <location>
        <begin position="206"/>
        <end position="236"/>
    </location>
</feature>
<dbReference type="GO" id="GO:0005694">
    <property type="term" value="C:chromosome"/>
    <property type="evidence" value="ECO:0007669"/>
    <property type="project" value="TreeGrafter"/>
</dbReference>
<keyword evidence="2" id="KW-0547">Nucleotide-binding</keyword>
<reference evidence="10" key="1">
    <citation type="journal article" date="2023" name="Mol. Phylogenet. Evol.">
        <title>Genome-scale phylogeny and comparative genomics of the fungal order Sordariales.</title>
        <authorList>
            <person name="Hensen N."/>
            <person name="Bonometti L."/>
            <person name="Westerberg I."/>
            <person name="Brannstrom I.O."/>
            <person name="Guillou S."/>
            <person name="Cros-Aarteil S."/>
            <person name="Calhoun S."/>
            <person name="Haridas S."/>
            <person name="Kuo A."/>
            <person name="Mondo S."/>
            <person name="Pangilinan J."/>
            <person name="Riley R."/>
            <person name="LaButti K."/>
            <person name="Andreopoulos B."/>
            <person name="Lipzen A."/>
            <person name="Chen C."/>
            <person name="Yan M."/>
            <person name="Daum C."/>
            <person name="Ng V."/>
            <person name="Clum A."/>
            <person name="Steindorff A."/>
            <person name="Ohm R.A."/>
            <person name="Martin F."/>
            <person name="Silar P."/>
            <person name="Natvig D.O."/>
            <person name="Lalanne C."/>
            <person name="Gautier V."/>
            <person name="Ament-Velasquez S.L."/>
            <person name="Kruys A."/>
            <person name="Hutchinson M.I."/>
            <person name="Powell A.J."/>
            <person name="Barry K."/>
            <person name="Miller A.N."/>
            <person name="Grigoriev I.V."/>
            <person name="Debuchy R."/>
            <person name="Gladieux P."/>
            <person name="Hiltunen Thoren M."/>
            <person name="Johannesson H."/>
        </authorList>
    </citation>
    <scope>NUCLEOTIDE SEQUENCE [LARGE SCALE GENOMIC DNA]</scope>
    <source>
        <strain evidence="10">CBS 340.73</strain>
    </source>
</reference>
<dbReference type="EMBL" id="MU854110">
    <property type="protein sequence ID" value="KAK3933608.1"/>
    <property type="molecule type" value="Genomic_DNA"/>
</dbReference>
<dbReference type="InterPro" id="IPR001650">
    <property type="entry name" value="Helicase_C-like"/>
</dbReference>
<feature type="domain" description="Helicase ATP-binding" evidence="7">
    <location>
        <begin position="436"/>
        <end position="572"/>
    </location>
</feature>
<dbReference type="Pfam" id="PF00270">
    <property type="entry name" value="DEAD"/>
    <property type="match status" value="1"/>
</dbReference>
<evidence type="ECO:0000256" key="6">
    <source>
        <dbReference type="SAM" id="MobiDB-lite"/>
    </source>
</evidence>
<organism evidence="9 10">
    <name type="scientific">Diplogelasinospora grovesii</name>
    <dbReference type="NCBI Taxonomy" id="303347"/>
    <lineage>
        <taxon>Eukaryota</taxon>
        <taxon>Fungi</taxon>
        <taxon>Dikarya</taxon>
        <taxon>Ascomycota</taxon>
        <taxon>Pezizomycotina</taxon>
        <taxon>Sordariomycetes</taxon>
        <taxon>Sordariomycetidae</taxon>
        <taxon>Sordariales</taxon>
        <taxon>Diplogelasinosporaceae</taxon>
        <taxon>Diplogelasinospora</taxon>
    </lineage>
</organism>
<dbReference type="SMART" id="SM00490">
    <property type="entry name" value="HELICc"/>
    <property type="match status" value="1"/>
</dbReference>
<dbReference type="InterPro" id="IPR027417">
    <property type="entry name" value="P-loop_NTPase"/>
</dbReference>
<comment type="catalytic activity">
    <reaction evidence="4">
        <text>Couples ATP hydrolysis with the unwinding of duplex DNA by translocating in the 3'-5' direction.</text>
        <dbReference type="EC" id="5.6.2.4"/>
    </reaction>
</comment>
<keyword evidence="9" id="KW-0378">Hydrolase</keyword>